<dbReference type="RefSeq" id="WP_090893783.1">
    <property type="nucleotide sequence ID" value="NZ_CZPZ01000001.1"/>
</dbReference>
<sequence>MLVLSRRCGESVTIGPDIRVVVLGIKSGQVRLGIEAPPVVAVHREEVYVRIQEENRLAAKTQVVPIDALRRLIAAKPRIAS</sequence>
<evidence type="ECO:0000256" key="4">
    <source>
        <dbReference type="ARBA" id="ARBA00022884"/>
    </source>
</evidence>
<gene>
    <name evidence="5 6" type="primary">csrA</name>
    <name evidence="6" type="ORF">COMA2_10172</name>
</gene>
<dbReference type="Gene3D" id="2.60.40.4380">
    <property type="entry name" value="Translational regulator CsrA"/>
    <property type="match status" value="1"/>
</dbReference>
<keyword evidence="3 5" id="KW-0810">Translation regulation</keyword>
<dbReference type="STRING" id="1742973.COMA2_10172"/>
<comment type="subunit">
    <text evidence="5">Homodimer; the beta-strands of each monomer intercalate to form a hydrophobic core, while the alpha-helices form wings that extend away from the core.</text>
</comment>
<dbReference type="SUPFAM" id="SSF117130">
    <property type="entry name" value="CsrA-like"/>
    <property type="match status" value="1"/>
</dbReference>
<protein>
    <recommendedName>
        <fullName evidence="5">Translational regulator CsrA</fullName>
    </recommendedName>
</protein>
<keyword evidence="1 5" id="KW-0963">Cytoplasm</keyword>
<reference evidence="7" key="1">
    <citation type="submission" date="2015-10" db="EMBL/GenBank/DDBJ databases">
        <authorList>
            <person name="Luecker S."/>
            <person name="Luecker S."/>
        </authorList>
    </citation>
    <scope>NUCLEOTIDE SEQUENCE [LARGE SCALE GENOMIC DNA]</scope>
</reference>
<dbReference type="HAMAP" id="MF_00167">
    <property type="entry name" value="CsrA"/>
    <property type="match status" value="1"/>
</dbReference>
<evidence type="ECO:0000313" key="6">
    <source>
        <dbReference type="EMBL" id="CUS31555.1"/>
    </source>
</evidence>
<dbReference type="Proteomes" id="UP000198736">
    <property type="component" value="Unassembled WGS sequence"/>
</dbReference>
<accession>A0A0S4L1L6</accession>
<proteinExistence type="inferred from homology"/>
<comment type="similarity">
    <text evidence="5">Belongs to the CsrA/RsmA family.</text>
</comment>
<dbReference type="GO" id="GO:0005829">
    <property type="term" value="C:cytosol"/>
    <property type="evidence" value="ECO:0007669"/>
    <property type="project" value="TreeGrafter"/>
</dbReference>
<comment type="subcellular location">
    <subcellularLocation>
        <location evidence="5">Cytoplasm</location>
    </subcellularLocation>
</comment>
<keyword evidence="2 5" id="KW-0678">Repressor</keyword>
<keyword evidence="5" id="KW-1005">Bacterial flagellum biogenesis</keyword>
<evidence type="ECO:0000256" key="2">
    <source>
        <dbReference type="ARBA" id="ARBA00022491"/>
    </source>
</evidence>
<dbReference type="Pfam" id="PF02599">
    <property type="entry name" value="CsrA"/>
    <property type="match status" value="1"/>
</dbReference>
<dbReference type="InterPro" id="IPR003751">
    <property type="entry name" value="CsrA"/>
</dbReference>
<dbReference type="GO" id="GO:0006109">
    <property type="term" value="P:regulation of carbohydrate metabolic process"/>
    <property type="evidence" value="ECO:0007669"/>
    <property type="project" value="InterPro"/>
</dbReference>
<dbReference type="GO" id="GO:0045947">
    <property type="term" value="P:negative regulation of translational initiation"/>
    <property type="evidence" value="ECO:0007669"/>
    <property type="project" value="UniProtKB-UniRule"/>
</dbReference>
<dbReference type="OrthoDB" id="9809061at2"/>
<evidence type="ECO:0000256" key="3">
    <source>
        <dbReference type="ARBA" id="ARBA00022845"/>
    </source>
</evidence>
<evidence type="ECO:0000256" key="1">
    <source>
        <dbReference type="ARBA" id="ARBA00022490"/>
    </source>
</evidence>
<dbReference type="GO" id="GO:0048027">
    <property type="term" value="F:mRNA 5'-UTR binding"/>
    <property type="evidence" value="ECO:0007669"/>
    <property type="project" value="UniProtKB-UniRule"/>
</dbReference>
<keyword evidence="7" id="KW-1185">Reference proteome</keyword>
<dbReference type="GO" id="GO:0044781">
    <property type="term" value="P:bacterial-type flagellum organization"/>
    <property type="evidence" value="ECO:0007669"/>
    <property type="project" value="UniProtKB-KW"/>
</dbReference>
<organism evidence="6 7">
    <name type="scientific">Candidatus Nitrospira nitrificans</name>
    <dbReference type="NCBI Taxonomy" id="1742973"/>
    <lineage>
        <taxon>Bacteria</taxon>
        <taxon>Pseudomonadati</taxon>
        <taxon>Nitrospirota</taxon>
        <taxon>Nitrospiria</taxon>
        <taxon>Nitrospirales</taxon>
        <taxon>Nitrospiraceae</taxon>
        <taxon>Nitrospira</taxon>
    </lineage>
</organism>
<dbReference type="GO" id="GO:0006402">
    <property type="term" value="P:mRNA catabolic process"/>
    <property type="evidence" value="ECO:0007669"/>
    <property type="project" value="InterPro"/>
</dbReference>
<evidence type="ECO:0000256" key="5">
    <source>
        <dbReference type="HAMAP-Rule" id="MF_00167"/>
    </source>
</evidence>
<dbReference type="FunFam" id="2.60.40.4380:FF:000002">
    <property type="entry name" value="Translational regulator CsrA"/>
    <property type="match status" value="1"/>
</dbReference>
<keyword evidence="4 5" id="KW-0694">RNA-binding</keyword>
<dbReference type="NCBIfam" id="NF002469">
    <property type="entry name" value="PRK01712.1"/>
    <property type="match status" value="1"/>
</dbReference>
<dbReference type="EMBL" id="CZPZ01000001">
    <property type="protein sequence ID" value="CUS31555.1"/>
    <property type="molecule type" value="Genomic_DNA"/>
</dbReference>
<dbReference type="PANTHER" id="PTHR34984">
    <property type="entry name" value="CARBON STORAGE REGULATOR"/>
    <property type="match status" value="1"/>
</dbReference>
<dbReference type="AlphaFoldDB" id="A0A0S4L1L6"/>
<dbReference type="PANTHER" id="PTHR34984:SF1">
    <property type="entry name" value="CARBON STORAGE REGULATOR"/>
    <property type="match status" value="1"/>
</dbReference>
<evidence type="ECO:0000313" key="7">
    <source>
        <dbReference type="Proteomes" id="UP000198736"/>
    </source>
</evidence>
<dbReference type="InterPro" id="IPR036107">
    <property type="entry name" value="CsrA_sf"/>
</dbReference>
<dbReference type="GO" id="GO:1902208">
    <property type="term" value="P:regulation of bacterial-type flagellum assembly"/>
    <property type="evidence" value="ECO:0007669"/>
    <property type="project" value="UniProtKB-UniRule"/>
</dbReference>
<dbReference type="NCBIfam" id="TIGR00202">
    <property type="entry name" value="csrA"/>
    <property type="match status" value="1"/>
</dbReference>
<comment type="function">
    <text evidence="5">A translational regulator that binds mRNA to regulate translation initiation and/or mRNA stability. Usually binds in the 5'-UTR at or near the Shine-Dalgarno sequence preventing ribosome-binding, thus repressing translation. Its main target seems to be the major flagellin gene, while its function is anatagonized by FliW.</text>
</comment>
<name>A0A0S4L1L6_9BACT</name>